<dbReference type="AlphaFoldDB" id="A0A1Q3C542"/>
<comment type="caution">
    <text evidence="1">The sequence shown here is derived from an EMBL/GenBank/DDBJ whole genome shotgun (WGS) entry which is preliminary data.</text>
</comment>
<dbReference type="SUPFAM" id="SSF50630">
    <property type="entry name" value="Acid proteases"/>
    <property type="match status" value="1"/>
</dbReference>
<dbReference type="PANTHER" id="PTHR12917">
    <property type="entry name" value="ASPARTYL PROTEASE DDI-RELATED"/>
    <property type="match status" value="1"/>
</dbReference>
<reference evidence="2" key="1">
    <citation type="submission" date="2016-04" db="EMBL/GenBank/DDBJ databases">
        <title>Cephalotus genome sequencing.</title>
        <authorList>
            <person name="Fukushima K."/>
            <person name="Hasebe M."/>
            <person name="Fang X."/>
        </authorList>
    </citation>
    <scope>NUCLEOTIDE SEQUENCE [LARGE SCALE GENOMIC DNA]</scope>
    <source>
        <strain evidence="2">cv. St1</strain>
    </source>
</reference>
<evidence type="ECO:0000313" key="1">
    <source>
        <dbReference type="EMBL" id="GAV75208.1"/>
    </source>
</evidence>
<dbReference type="GO" id="GO:0008233">
    <property type="term" value="F:peptidase activity"/>
    <property type="evidence" value="ECO:0007669"/>
    <property type="project" value="UniProtKB-KW"/>
</dbReference>
<dbReference type="PANTHER" id="PTHR12917:SF18">
    <property type="entry name" value="DNA DAMAGE-INDUCIBLE PROTEIN 1-LIKE"/>
    <property type="match status" value="1"/>
</dbReference>
<dbReference type="OrthoDB" id="1939491at2759"/>
<proteinExistence type="predicted"/>
<gene>
    <name evidence="1" type="ORF">CFOL_v3_18687</name>
</gene>
<name>A0A1Q3C542_CEPFO</name>
<keyword evidence="1" id="KW-0645">Protease</keyword>
<evidence type="ECO:0000313" key="2">
    <source>
        <dbReference type="Proteomes" id="UP000187406"/>
    </source>
</evidence>
<keyword evidence="2" id="KW-1185">Reference proteome</keyword>
<accession>A0A1Q3C542</accession>
<feature type="non-terminal residue" evidence="1">
    <location>
        <position position="152"/>
    </location>
</feature>
<protein>
    <submittedName>
        <fullName evidence="1">Asp_protease domain-containing protein</fullName>
    </submittedName>
</protein>
<dbReference type="Proteomes" id="UP000187406">
    <property type="component" value="Unassembled WGS sequence"/>
</dbReference>
<dbReference type="EMBL" id="BDDD01001328">
    <property type="protein sequence ID" value="GAV75208.1"/>
    <property type="molecule type" value="Genomic_DNA"/>
</dbReference>
<keyword evidence="1" id="KW-0378">Hydrolase</keyword>
<dbReference type="CDD" id="cd00303">
    <property type="entry name" value="retropepsin_like"/>
    <property type="match status" value="1"/>
</dbReference>
<feature type="non-terminal residue" evidence="1">
    <location>
        <position position="1"/>
    </location>
</feature>
<dbReference type="InterPro" id="IPR021109">
    <property type="entry name" value="Peptidase_aspartic_dom_sf"/>
</dbReference>
<dbReference type="Gene3D" id="2.40.70.10">
    <property type="entry name" value="Acid Proteases"/>
    <property type="match status" value="1"/>
</dbReference>
<sequence>FLSNGPYRVAECPHEAALNGLQASTRRTTQEKERFLNALNRKLEESKTSHGGCLMYVNIEINGKTSQAMVDTGETQNFVDVKETKTGMCLTKETERLKAVNSKPLAMEGLAKDVLLKLGSGGRVNFTVVPMDHFEMVLGLLFLTQAKAIPIP</sequence>
<dbReference type="GO" id="GO:0006508">
    <property type="term" value="P:proteolysis"/>
    <property type="evidence" value="ECO:0007669"/>
    <property type="project" value="UniProtKB-KW"/>
</dbReference>
<organism evidence="1 2">
    <name type="scientific">Cephalotus follicularis</name>
    <name type="common">Albany pitcher plant</name>
    <dbReference type="NCBI Taxonomy" id="3775"/>
    <lineage>
        <taxon>Eukaryota</taxon>
        <taxon>Viridiplantae</taxon>
        <taxon>Streptophyta</taxon>
        <taxon>Embryophyta</taxon>
        <taxon>Tracheophyta</taxon>
        <taxon>Spermatophyta</taxon>
        <taxon>Magnoliopsida</taxon>
        <taxon>eudicotyledons</taxon>
        <taxon>Gunneridae</taxon>
        <taxon>Pentapetalae</taxon>
        <taxon>rosids</taxon>
        <taxon>fabids</taxon>
        <taxon>Oxalidales</taxon>
        <taxon>Cephalotaceae</taxon>
        <taxon>Cephalotus</taxon>
    </lineage>
</organism>
<dbReference type="InParanoid" id="A0A1Q3C542"/>